<comment type="caution">
    <text evidence="3">The sequence shown here is derived from an EMBL/GenBank/DDBJ whole genome shotgun (WGS) entry which is preliminary data.</text>
</comment>
<keyword evidence="1" id="KW-1133">Transmembrane helix</keyword>
<dbReference type="STRING" id="114686.BM536_006790"/>
<dbReference type="Gene3D" id="3.40.710.10">
    <property type="entry name" value="DD-peptidase/beta-lactamase superfamily"/>
    <property type="match status" value="1"/>
</dbReference>
<proteinExistence type="predicted"/>
<gene>
    <name evidence="3" type="ORF">BM536_006790</name>
</gene>
<accession>A0A1V6MXF0</accession>
<dbReference type="InterPro" id="IPR012338">
    <property type="entry name" value="Beta-lactam/transpept-like"/>
</dbReference>
<name>A0A1V6MXF0_9ACTN</name>
<dbReference type="EMBL" id="MPOH02000006">
    <property type="protein sequence ID" value="OQD57042.1"/>
    <property type="molecule type" value="Genomic_DNA"/>
</dbReference>
<dbReference type="Pfam" id="PF00768">
    <property type="entry name" value="Peptidase_S11"/>
    <property type="match status" value="1"/>
</dbReference>
<evidence type="ECO:0000256" key="1">
    <source>
        <dbReference type="SAM" id="Phobius"/>
    </source>
</evidence>
<protein>
    <recommendedName>
        <fullName evidence="2">Peptidase S11 D-alanyl-D-alanine carboxypeptidase A N-terminal domain-containing protein</fullName>
    </recommendedName>
</protein>
<reference evidence="3 4" key="2">
    <citation type="submission" date="2017-02" db="EMBL/GenBank/DDBJ databases">
        <title>Draft genome sequence of Streptomyces phaeoluteigriseus type strain DSM41896.</title>
        <authorList>
            <person name="Salih T.S."/>
            <person name="Algora Gallardo L."/>
            <person name="Melo Santos T."/>
            <person name="Filgueira Martinez S."/>
            <person name="Herron P.R."/>
        </authorList>
    </citation>
    <scope>NUCLEOTIDE SEQUENCE [LARGE SCALE GENOMIC DNA]</scope>
    <source>
        <strain evidence="3 4">DSM 41896</strain>
    </source>
</reference>
<dbReference type="SUPFAM" id="SSF56601">
    <property type="entry name" value="beta-lactamase/transpeptidase-like"/>
    <property type="match status" value="1"/>
</dbReference>
<feature type="transmembrane region" description="Helical" evidence="1">
    <location>
        <begin position="164"/>
        <end position="185"/>
    </location>
</feature>
<keyword evidence="1" id="KW-0472">Membrane</keyword>
<sequence length="192" mass="19483">MSSAYDLAVFGRAGLRNPDFARYCATAEARFPGRHGGTYGIVNTNRLLSGTNGVAPYPGLIGIKNGYTSTAGNTLVAAARRGDRTLVVTVLNPQAGGGFAVYEEARELLDWGFGAAGRVDPVGSLDALRARPRPGPEATPVAAAAVTVSDTVAAADDGPGWSEAAVVTGAAVLGGGSVALVLWLLGRRRSGG</sequence>
<feature type="domain" description="Peptidase S11 D-alanyl-D-alanine carboxypeptidase A N-terminal" evidence="2">
    <location>
        <begin position="2"/>
        <end position="93"/>
    </location>
</feature>
<evidence type="ECO:0000259" key="2">
    <source>
        <dbReference type="Pfam" id="PF00768"/>
    </source>
</evidence>
<evidence type="ECO:0000313" key="3">
    <source>
        <dbReference type="EMBL" id="OQD57042.1"/>
    </source>
</evidence>
<organism evidence="3 4">
    <name type="scientific">Streptomyces phaeoluteigriseus</name>
    <dbReference type="NCBI Taxonomy" id="114686"/>
    <lineage>
        <taxon>Bacteria</taxon>
        <taxon>Bacillati</taxon>
        <taxon>Actinomycetota</taxon>
        <taxon>Actinomycetes</taxon>
        <taxon>Kitasatosporales</taxon>
        <taxon>Streptomycetaceae</taxon>
        <taxon>Streptomyces</taxon>
        <taxon>Streptomyces aurantiacus group</taxon>
    </lineage>
</organism>
<dbReference type="Proteomes" id="UP000184286">
    <property type="component" value="Unassembled WGS sequence"/>
</dbReference>
<dbReference type="AlphaFoldDB" id="A0A1V6MXF0"/>
<keyword evidence="1" id="KW-0812">Transmembrane</keyword>
<evidence type="ECO:0000313" key="4">
    <source>
        <dbReference type="Proteomes" id="UP000184286"/>
    </source>
</evidence>
<reference evidence="4" key="1">
    <citation type="submission" date="2016-11" db="EMBL/GenBank/DDBJ databases">
        <authorList>
            <person name="Schniete J.K."/>
            <person name="Salih T."/>
            <person name="Algora Gallardo L."/>
            <person name="Martinez Fernandez S."/>
            <person name="Herron P.R."/>
        </authorList>
    </citation>
    <scope>NUCLEOTIDE SEQUENCE [LARGE SCALE GENOMIC DNA]</scope>
    <source>
        <strain evidence="4">DSM 41896</strain>
    </source>
</reference>
<dbReference type="GO" id="GO:0006508">
    <property type="term" value="P:proteolysis"/>
    <property type="evidence" value="ECO:0007669"/>
    <property type="project" value="InterPro"/>
</dbReference>
<dbReference type="GO" id="GO:0009002">
    <property type="term" value="F:serine-type D-Ala-D-Ala carboxypeptidase activity"/>
    <property type="evidence" value="ECO:0007669"/>
    <property type="project" value="InterPro"/>
</dbReference>
<dbReference type="InterPro" id="IPR001967">
    <property type="entry name" value="Peptidase_S11_N"/>
</dbReference>